<dbReference type="Proteomes" id="UP000183223">
    <property type="component" value="Unassembled WGS sequence"/>
</dbReference>
<protein>
    <submittedName>
        <fullName evidence="1">Uncharacterized protein</fullName>
    </submittedName>
</protein>
<evidence type="ECO:0000313" key="2">
    <source>
        <dbReference type="Proteomes" id="UP000183223"/>
    </source>
</evidence>
<reference evidence="2" key="1">
    <citation type="submission" date="2016-10" db="EMBL/GenBank/DDBJ databases">
        <authorList>
            <person name="Varghese N."/>
            <person name="Submissions S."/>
        </authorList>
    </citation>
    <scope>NUCLEOTIDE SEQUENCE [LARGE SCALE GENOMIC DNA]</scope>
    <source>
        <strain evidence="2">ATCC 29999</strain>
    </source>
</reference>
<sequence>MSQEKYEESQNLKTKFTPDYITTKLILDISSILMEHNIKQI</sequence>
<keyword evidence="2" id="KW-1185">Reference proteome</keyword>
<organism evidence="1 2">
    <name type="scientific">Photorhabdus luminescens</name>
    <name type="common">Xenorhabdus luminescens</name>
    <dbReference type="NCBI Taxonomy" id="29488"/>
    <lineage>
        <taxon>Bacteria</taxon>
        <taxon>Pseudomonadati</taxon>
        <taxon>Pseudomonadota</taxon>
        <taxon>Gammaproteobacteria</taxon>
        <taxon>Enterobacterales</taxon>
        <taxon>Morganellaceae</taxon>
        <taxon>Photorhabdus</taxon>
    </lineage>
</organism>
<evidence type="ECO:0000313" key="1">
    <source>
        <dbReference type="EMBL" id="SCZ56060.1"/>
    </source>
</evidence>
<dbReference type="AlphaFoldDB" id="A0A1G5Q3N0"/>
<accession>A0A1G5Q3N0</accession>
<name>A0A1G5Q3N0_PHOLU</name>
<proteinExistence type="predicted"/>
<dbReference type="EMBL" id="FMWJ01000002">
    <property type="protein sequence ID" value="SCZ56060.1"/>
    <property type="molecule type" value="Genomic_DNA"/>
</dbReference>
<gene>
    <name evidence="1" type="ORF">SAMN02982990_00878</name>
</gene>